<feature type="non-terminal residue" evidence="4">
    <location>
        <position position="1"/>
    </location>
</feature>
<keyword evidence="2" id="KW-1015">Disulfide bond</keyword>
<reference evidence="4 5" key="1">
    <citation type="submission" date="2022-05" db="EMBL/GenBank/DDBJ databases">
        <authorList>
            <consortium name="Genoscope - CEA"/>
            <person name="William W."/>
        </authorList>
    </citation>
    <scope>NUCLEOTIDE SEQUENCE [LARGE SCALE GENOMIC DNA]</scope>
</reference>
<protein>
    <recommendedName>
        <fullName evidence="3">UMOD/GP2/OIT3-like D8C domain-containing protein</fullName>
    </recommendedName>
</protein>
<dbReference type="Proteomes" id="UP001159427">
    <property type="component" value="Unassembled WGS sequence"/>
</dbReference>
<evidence type="ECO:0000256" key="2">
    <source>
        <dbReference type="ARBA" id="ARBA00023157"/>
    </source>
</evidence>
<sequence length="125" mass="13845">IISFFPISECQNYGSLNNGHRKITYIFFHGCDSGLGPSWYRFEGSAGTRMPTSCPPQNRCGTSATGWMNGGHPTVADGQVNRTVCFHWGSCCNWSTNIKVRNCGSYYVYYLNGTPGCDLRYCGTN</sequence>
<dbReference type="EMBL" id="CALNXI010001655">
    <property type="protein sequence ID" value="CAH3174252.1"/>
    <property type="molecule type" value="Genomic_DNA"/>
</dbReference>
<evidence type="ECO:0000313" key="5">
    <source>
        <dbReference type="Proteomes" id="UP001159427"/>
    </source>
</evidence>
<evidence type="ECO:0000256" key="1">
    <source>
        <dbReference type="ARBA" id="ARBA00022729"/>
    </source>
</evidence>
<organism evidence="4 5">
    <name type="scientific">Porites evermanni</name>
    <dbReference type="NCBI Taxonomy" id="104178"/>
    <lineage>
        <taxon>Eukaryota</taxon>
        <taxon>Metazoa</taxon>
        <taxon>Cnidaria</taxon>
        <taxon>Anthozoa</taxon>
        <taxon>Hexacorallia</taxon>
        <taxon>Scleractinia</taxon>
        <taxon>Fungiina</taxon>
        <taxon>Poritidae</taxon>
        <taxon>Porites</taxon>
    </lineage>
</organism>
<comment type="caution">
    <text evidence="4">The sequence shown here is derived from an EMBL/GenBank/DDBJ whole genome shotgun (WGS) entry which is preliminary data.</text>
</comment>
<keyword evidence="5" id="KW-1185">Reference proteome</keyword>
<dbReference type="InterPro" id="IPR057774">
    <property type="entry name" value="D8C_UMOD/GP2/OIT3-like"/>
</dbReference>
<accession>A0ABN8R6A7</accession>
<dbReference type="PANTHER" id="PTHR36191:SF4">
    <property type="entry name" value="VWFD DOMAIN-CONTAINING PROTEIN"/>
    <property type="match status" value="1"/>
</dbReference>
<dbReference type="Pfam" id="PF23283">
    <property type="entry name" value="D8C_UMOD"/>
    <property type="match status" value="1"/>
</dbReference>
<evidence type="ECO:0000313" key="4">
    <source>
        <dbReference type="EMBL" id="CAH3174252.1"/>
    </source>
</evidence>
<name>A0ABN8R6A7_9CNID</name>
<dbReference type="PANTHER" id="PTHR36191">
    <property type="entry name" value="ENDO/EXONUCLEASE/PHOSPHATASE DOMAIN-CONTAINING PROTEIN-RELATED"/>
    <property type="match status" value="1"/>
</dbReference>
<feature type="domain" description="UMOD/GP2/OIT3-like D8C" evidence="3">
    <location>
        <begin position="47"/>
        <end position="122"/>
    </location>
</feature>
<proteinExistence type="predicted"/>
<keyword evidence="1" id="KW-0732">Signal</keyword>
<evidence type="ECO:0000259" key="3">
    <source>
        <dbReference type="Pfam" id="PF23283"/>
    </source>
</evidence>
<gene>
    <name evidence="4" type="ORF">PEVE_00009464</name>
</gene>